<dbReference type="InterPro" id="IPR005835">
    <property type="entry name" value="NTP_transferase_dom"/>
</dbReference>
<dbReference type="PANTHER" id="PTHR47183">
    <property type="entry name" value="GLUCOSE-1-PHOSPHATE CYTIDYLYLTRANSFERASE-RELATED"/>
    <property type="match status" value="1"/>
</dbReference>
<evidence type="ECO:0000313" key="3">
    <source>
        <dbReference type="Proteomes" id="UP000290253"/>
    </source>
</evidence>
<organism evidence="2 3">
    <name type="scientific">Silvibacterium dinghuense</name>
    <dbReference type="NCBI Taxonomy" id="1560006"/>
    <lineage>
        <taxon>Bacteria</taxon>
        <taxon>Pseudomonadati</taxon>
        <taxon>Acidobacteriota</taxon>
        <taxon>Terriglobia</taxon>
        <taxon>Terriglobales</taxon>
        <taxon>Acidobacteriaceae</taxon>
        <taxon>Silvibacterium</taxon>
    </lineage>
</organism>
<dbReference type="EMBL" id="SDMK01000001">
    <property type="protein sequence ID" value="RXS96727.1"/>
    <property type="molecule type" value="Genomic_DNA"/>
</dbReference>
<evidence type="ECO:0000259" key="1">
    <source>
        <dbReference type="Pfam" id="PF00483"/>
    </source>
</evidence>
<protein>
    <submittedName>
        <fullName evidence="2">Nucleotidyl transferase</fullName>
    </submittedName>
</protein>
<proteinExistence type="predicted"/>
<name>A0A4Q1SH99_9BACT</name>
<reference evidence="2 3" key="1">
    <citation type="journal article" date="2016" name="Int. J. Syst. Evol. Microbiol.">
        <title>Acidipila dinghuensis sp. nov., an acidobacterium isolated from forest soil.</title>
        <authorList>
            <person name="Jiang Y.W."/>
            <person name="Wang J."/>
            <person name="Chen M.H."/>
            <person name="Lv Y.Y."/>
            <person name="Qiu L.H."/>
        </authorList>
    </citation>
    <scope>NUCLEOTIDE SEQUENCE [LARGE SCALE GENOMIC DNA]</scope>
    <source>
        <strain evidence="2 3">DHOF10</strain>
    </source>
</reference>
<evidence type="ECO:0000313" key="2">
    <source>
        <dbReference type="EMBL" id="RXS96727.1"/>
    </source>
</evidence>
<dbReference type="Pfam" id="PF00483">
    <property type="entry name" value="NTP_transferase"/>
    <property type="match status" value="1"/>
</dbReference>
<keyword evidence="3" id="KW-1185">Reference proteome</keyword>
<gene>
    <name evidence="2" type="ORF">ESZ00_01910</name>
</gene>
<dbReference type="GO" id="GO:0047343">
    <property type="term" value="F:glucose-1-phosphate cytidylyltransferase activity"/>
    <property type="evidence" value="ECO:0007669"/>
    <property type="project" value="InterPro"/>
</dbReference>
<sequence>MSIRSFSKEMCGCPRPAAETLSLNASQKAVPGDLSVVILCGGKGSRIYPFSEYFPKPMMPIHGRPVLVHLMHVYAAQGVRHFVLAAGHRKEMLYDYFDGRFPEWKIDIVDTGLEADTGERIRSCFDRVGDKFFATYGDGLGNVDLHALLRFHEEKGGLATVTSVPLRSQYGTVHFNAGQQVDRFAEKPVIHDYWINAGFFVFEKAAAEFWQGTNLESDVLPRLAAERQLYTYLHHGFWKSMDTSKDQQELERLVGEGMAPWIAPAAN</sequence>
<dbReference type="InterPro" id="IPR029044">
    <property type="entry name" value="Nucleotide-diphossugar_trans"/>
</dbReference>
<dbReference type="AlphaFoldDB" id="A0A4Q1SH99"/>
<dbReference type="Proteomes" id="UP000290253">
    <property type="component" value="Unassembled WGS sequence"/>
</dbReference>
<dbReference type="SUPFAM" id="SSF53448">
    <property type="entry name" value="Nucleotide-diphospho-sugar transferases"/>
    <property type="match status" value="1"/>
</dbReference>
<keyword evidence="2" id="KW-0808">Transferase</keyword>
<dbReference type="OrthoDB" id="9801899at2"/>
<comment type="caution">
    <text evidence="2">The sequence shown here is derived from an EMBL/GenBank/DDBJ whole genome shotgun (WGS) entry which is preliminary data.</text>
</comment>
<feature type="domain" description="Nucleotidyl transferase" evidence="1">
    <location>
        <begin position="36"/>
        <end position="238"/>
    </location>
</feature>
<accession>A0A4Q1SH99</accession>
<dbReference type="PANTHER" id="PTHR47183:SF1">
    <property type="entry name" value="GLUCOSE-1-PHOSPHATE CYTIDYLYLTRANSFERASE"/>
    <property type="match status" value="1"/>
</dbReference>
<dbReference type="InterPro" id="IPR013446">
    <property type="entry name" value="G1P_cyt_trans-like"/>
</dbReference>
<dbReference type="Gene3D" id="3.90.550.10">
    <property type="entry name" value="Spore Coat Polysaccharide Biosynthesis Protein SpsA, Chain A"/>
    <property type="match status" value="1"/>
</dbReference>